<reference evidence="2 3" key="1">
    <citation type="submission" date="2024-10" db="EMBL/GenBank/DDBJ databases">
        <title>The Natural Products Discovery Center: Release of the First 8490 Sequenced Strains for Exploring Actinobacteria Biosynthetic Diversity.</title>
        <authorList>
            <person name="Kalkreuter E."/>
            <person name="Kautsar S.A."/>
            <person name="Yang D."/>
            <person name="Bader C.D."/>
            <person name="Teijaro C.N."/>
            <person name="Fluegel L."/>
            <person name="Davis C.M."/>
            <person name="Simpson J.R."/>
            <person name="Lauterbach L."/>
            <person name="Steele A.D."/>
            <person name="Gui C."/>
            <person name="Meng S."/>
            <person name="Li G."/>
            <person name="Viehrig K."/>
            <person name="Ye F."/>
            <person name="Su P."/>
            <person name="Kiefer A.F."/>
            <person name="Nichols A."/>
            <person name="Cepeda A.J."/>
            <person name="Yan W."/>
            <person name="Fan B."/>
            <person name="Jiang Y."/>
            <person name="Adhikari A."/>
            <person name="Zheng C.-J."/>
            <person name="Schuster L."/>
            <person name="Cowan T.M."/>
            <person name="Smanski M.J."/>
            <person name="Chevrette M.G."/>
            <person name="De Carvalho L.P.S."/>
            <person name="Shen B."/>
        </authorList>
    </citation>
    <scope>NUCLEOTIDE SEQUENCE [LARGE SCALE GENOMIC DNA]</scope>
    <source>
        <strain evidence="2 3">NPDC050545</strain>
    </source>
</reference>
<evidence type="ECO:0000256" key="1">
    <source>
        <dbReference type="SAM" id="Phobius"/>
    </source>
</evidence>
<evidence type="ECO:0000313" key="2">
    <source>
        <dbReference type="EMBL" id="MFI6505467.1"/>
    </source>
</evidence>
<keyword evidence="1" id="KW-0812">Transmembrane</keyword>
<evidence type="ECO:0000313" key="3">
    <source>
        <dbReference type="Proteomes" id="UP001612741"/>
    </source>
</evidence>
<feature type="transmembrane region" description="Helical" evidence="1">
    <location>
        <begin position="125"/>
        <end position="151"/>
    </location>
</feature>
<accession>A0ABW7ZBB8</accession>
<keyword evidence="3" id="KW-1185">Reference proteome</keyword>
<sequence>MRVLVVRVLAVRVLAVRVLAAEASKLASLPAVWIALAAGVLVPSVIAGITSSAVLDAITRGAERAAGVDHGYQELAFGVVGVIILGVVAVSSEYVTENEESGGGRQITTSLTAVPSRLRFLLAKAATTAIVSALLAVAATVTTLGVVQVVLGEHAPALGVEELPRLAGVVFYWIFTSLLAFGITVLTRHGVVPLAVLITNTSVVTVTYLLTRITPLADYLPDMAGLRMFIRKIADNTAEITPLLGGLVMTAWVTVLLVIAAAVFTRRDA</sequence>
<dbReference type="EMBL" id="JBITGY010000019">
    <property type="protein sequence ID" value="MFI6505467.1"/>
    <property type="molecule type" value="Genomic_DNA"/>
</dbReference>
<feature type="transmembrane region" description="Helical" evidence="1">
    <location>
        <begin position="163"/>
        <end position="185"/>
    </location>
</feature>
<comment type="caution">
    <text evidence="2">The sequence shown here is derived from an EMBL/GenBank/DDBJ whole genome shotgun (WGS) entry which is preliminary data.</text>
</comment>
<keyword evidence="1" id="KW-0472">Membrane</keyword>
<feature type="transmembrane region" description="Helical" evidence="1">
    <location>
        <begin position="240"/>
        <end position="264"/>
    </location>
</feature>
<organism evidence="2 3">
    <name type="scientific">Nonomuraea typhae</name>
    <dbReference type="NCBI Taxonomy" id="2603600"/>
    <lineage>
        <taxon>Bacteria</taxon>
        <taxon>Bacillati</taxon>
        <taxon>Actinomycetota</taxon>
        <taxon>Actinomycetes</taxon>
        <taxon>Streptosporangiales</taxon>
        <taxon>Streptosporangiaceae</taxon>
        <taxon>Nonomuraea</taxon>
    </lineage>
</organism>
<proteinExistence type="predicted"/>
<protein>
    <submittedName>
        <fullName evidence="2">ABC transporter permease</fullName>
    </submittedName>
</protein>
<feature type="transmembrane region" description="Helical" evidence="1">
    <location>
        <begin position="30"/>
        <end position="55"/>
    </location>
</feature>
<dbReference type="Proteomes" id="UP001612741">
    <property type="component" value="Unassembled WGS sequence"/>
</dbReference>
<keyword evidence="1" id="KW-1133">Transmembrane helix</keyword>
<feature type="transmembrane region" description="Helical" evidence="1">
    <location>
        <begin position="191"/>
        <end position="210"/>
    </location>
</feature>
<dbReference type="Pfam" id="PF12730">
    <property type="entry name" value="ABC2_membrane_4"/>
    <property type="match status" value="1"/>
</dbReference>
<gene>
    <name evidence="2" type="ORF">ACIBG2_49360</name>
</gene>
<name>A0ABW7ZBB8_9ACTN</name>
<dbReference type="RefSeq" id="WP_397091663.1">
    <property type="nucleotide sequence ID" value="NZ_JBITGY010000019.1"/>
</dbReference>